<evidence type="ECO:0000313" key="3">
    <source>
        <dbReference type="Proteomes" id="UP000005237"/>
    </source>
</evidence>
<sequence>MEASNSTDTTAEIVLIEANENQATDEDQMTPSKGVKRVAATPPEKEAKKPK</sequence>
<dbReference type="EnsemblMetazoa" id="CJA38409.1">
    <property type="protein sequence ID" value="CJA38409.1"/>
    <property type="gene ID" value="WBGene00214256"/>
</dbReference>
<protein>
    <submittedName>
        <fullName evidence="2">Uncharacterized protein</fullName>
    </submittedName>
</protein>
<reference evidence="3" key="1">
    <citation type="submission" date="2010-08" db="EMBL/GenBank/DDBJ databases">
        <authorList>
            <consortium name="Caenorhabditis japonica Sequencing Consortium"/>
            <person name="Wilson R.K."/>
        </authorList>
    </citation>
    <scope>NUCLEOTIDE SEQUENCE [LARGE SCALE GENOMIC DNA]</scope>
    <source>
        <strain evidence="3">DF5081</strain>
    </source>
</reference>
<dbReference type="AlphaFoldDB" id="A0A8R1IPX1"/>
<keyword evidence="3" id="KW-1185">Reference proteome</keyword>
<feature type="compositionally biased region" description="Polar residues" evidence="1">
    <location>
        <begin position="1"/>
        <end position="10"/>
    </location>
</feature>
<organism evidence="2 3">
    <name type="scientific">Caenorhabditis japonica</name>
    <dbReference type="NCBI Taxonomy" id="281687"/>
    <lineage>
        <taxon>Eukaryota</taxon>
        <taxon>Metazoa</taxon>
        <taxon>Ecdysozoa</taxon>
        <taxon>Nematoda</taxon>
        <taxon>Chromadorea</taxon>
        <taxon>Rhabditida</taxon>
        <taxon>Rhabditina</taxon>
        <taxon>Rhabditomorpha</taxon>
        <taxon>Rhabditoidea</taxon>
        <taxon>Rhabditidae</taxon>
        <taxon>Peloderinae</taxon>
        <taxon>Caenorhabditis</taxon>
    </lineage>
</organism>
<evidence type="ECO:0000256" key="1">
    <source>
        <dbReference type="SAM" id="MobiDB-lite"/>
    </source>
</evidence>
<proteinExistence type="predicted"/>
<accession>A0A8R1IPX1</accession>
<dbReference type="Proteomes" id="UP000005237">
    <property type="component" value="Unassembled WGS sequence"/>
</dbReference>
<reference evidence="2" key="2">
    <citation type="submission" date="2022-06" db="UniProtKB">
        <authorList>
            <consortium name="EnsemblMetazoa"/>
        </authorList>
    </citation>
    <scope>IDENTIFICATION</scope>
    <source>
        <strain evidence="2">DF5081</strain>
    </source>
</reference>
<name>A0A8R1IPX1_CAEJA</name>
<evidence type="ECO:0000313" key="2">
    <source>
        <dbReference type="EnsemblMetazoa" id="CJA38409.1"/>
    </source>
</evidence>
<feature type="region of interest" description="Disordered" evidence="1">
    <location>
        <begin position="1"/>
        <end position="51"/>
    </location>
</feature>